<dbReference type="AlphaFoldDB" id="A0A510Y8Z7"/>
<evidence type="ECO:0000256" key="1">
    <source>
        <dbReference type="SAM" id="Phobius"/>
    </source>
</evidence>
<dbReference type="Proteomes" id="UP000321051">
    <property type="component" value="Unassembled WGS sequence"/>
</dbReference>
<feature type="transmembrane region" description="Helical" evidence="1">
    <location>
        <begin position="44"/>
        <end position="63"/>
    </location>
</feature>
<comment type="caution">
    <text evidence="2">The sequence shown here is derived from an EMBL/GenBank/DDBJ whole genome shotgun (WGS) entry which is preliminary data.</text>
</comment>
<feature type="transmembrane region" description="Helical" evidence="1">
    <location>
        <begin position="12"/>
        <end position="32"/>
    </location>
</feature>
<accession>A0A510Y8Z7</accession>
<reference evidence="2 3" key="1">
    <citation type="submission" date="2019-07" db="EMBL/GenBank/DDBJ databases">
        <title>Whole genome shotgun sequence of Marinococcus halophilus NBRC 102359.</title>
        <authorList>
            <person name="Hosoyama A."/>
            <person name="Uohara A."/>
            <person name="Ohji S."/>
            <person name="Ichikawa N."/>
        </authorList>
    </citation>
    <scope>NUCLEOTIDE SEQUENCE [LARGE SCALE GENOMIC DNA]</scope>
    <source>
        <strain evidence="2 3">NBRC 102359</strain>
    </source>
</reference>
<keyword evidence="1" id="KW-0472">Membrane</keyword>
<evidence type="ECO:0000313" key="3">
    <source>
        <dbReference type="Proteomes" id="UP000321051"/>
    </source>
</evidence>
<dbReference type="EMBL" id="BJUN01000020">
    <property type="protein sequence ID" value="GEK59858.1"/>
    <property type="molecule type" value="Genomic_DNA"/>
</dbReference>
<sequence length="94" mass="10637">MLSISFPNRNFKVVGLLILLLSAGLFFIYPVFQSAFESDSLSMFLAMSISLFVFFSILTVKIVKLQNYSFSKLSWISFSLIGSIVCNYVVIIIF</sequence>
<feature type="transmembrane region" description="Helical" evidence="1">
    <location>
        <begin position="75"/>
        <end position="93"/>
    </location>
</feature>
<proteinExistence type="predicted"/>
<evidence type="ECO:0000313" key="2">
    <source>
        <dbReference type="EMBL" id="GEK59858.1"/>
    </source>
</evidence>
<protein>
    <submittedName>
        <fullName evidence="2">Uncharacterized protein</fullName>
    </submittedName>
</protein>
<name>A0A510Y8Z7_MARHA</name>
<keyword evidence="3" id="KW-1185">Reference proteome</keyword>
<keyword evidence="1" id="KW-0812">Transmembrane</keyword>
<keyword evidence="1" id="KW-1133">Transmembrane helix</keyword>
<organism evidence="2 3">
    <name type="scientific">Marinococcus halophilus</name>
    <dbReference type="NCBI Taxonomy" id="1371"/>
    <lineage>
        <taxon>Bacteria</taxon>
        <taxon>Bacillati</taxon>
        <taxon>Bacillota</taxon>
        <taxon>Bacilli</taxon>
        <taxon>Bacillales</taxon>
        <taxon>Bacillaceae</taxon>
        <taxon>Marinococcus</taxon>
    </lineage>
</organism>
<gene>
    <name evidence="2" type="ORF">MHA01_27630</name>
</gene>